<evidence type="ECO:0000256" key="1">
    <source>
        <dbReference type="PROSITE-ProRule" id="PRU00169"/>
    </source>
</evidence>
<gene>
    <name evidence="3" type="ORF">SAMN05444682_10387</name>
</gene>
<dbReference type="GO" id="GO:0000160">
    <property type="term" value="P:phosphorelay signal transduction system"/>
    <property type="evidence" value="ECO:0007669"/>
    <property type="project" value="InterPro"/>
</dbReference>
<dbReference type="PROSITE" id="PS50110">
    <property type="entry name" value="RESPONSE_REGULATORY"/>
    <property type="match status" value="1"/>
</dbReference>
<dbReference type="EMBL" id="FOQO01000003">
    <property type="protein sequence ID" value="SFI26272.1"/>
    <property type="molecule type" value="Genomic_DNA"/>
</dbReference>
<dbReference type="SUPFAM" id="SSF52172">
    <property type="entry name" value="CheY-like"/>
    <property type="match status" value="1"/>
</dbReference>
<organism evidence="3 4">
    <name type="scientific">Parapedobacter indicus</name>
    <dbReference type="NCBI Taxonomy" id="1477437"/>
    <lineage>
        <taxon>Bacteria</taxon>
        <taxon>Pseudomonadati</taxon>
        <taxon>Bacteroidota</taxon>
        <taxon>Sphingobacteriia</taxon>
        <taxon>Sphingobacteriales</taxon>
        <taxon>Sphingobacteriaceae</taxon>
        <taxon>Parapedobacter</taxon>
    </lineage>
</organism>
<protein>
    <submittedName>
        <fullName evidence="3">Response regulator receiver domain-containing protein</fullName>
    </submittedName>
</protein>
<keyword evidence="1" id="KW-0597">Phosphoprotein</keyword>
<dbReference type="Pfam" id="PF00072">
    <property type="entry name" value="Response_reg"/>
    <property type="match status" value="1"/>
</dbReference>
<dbReference type="AlphaFoldDB" id="A0A1I3GSH3"/>
<evidence type="ECO:0000313" key="4">
    <source>
        <dbReference type="Proteomes" id="UP000198670"/>
    </source>
</evidence>
<proteinExistence type="predicted"/>
<dbReference type="STRING" id="1477437.SAMN05444682_10387"/>
<evidence type="ECO:0000313" key="3">
    <source>
        <dbReference type="EMBL" id="SFI26272.1"/>
    </source>
</evidence>
<feature type="modified residue" description="4-aspartylphosphate" evidence="1">
    <location>
        <position position="59"/>
    </location>
</feature>
<dbReference type="SMART" id="SM00448">
    <property type="entry name" value="REC"/>
    <property type="match status" value="1"/>
</dbReference>
<dbReference type="InterPro" id="IPR001789">
    <property type="entry name" value="Sig_transdc_resp-reg_receiver"/>
</dbReference>
<name>A0A1I3GSH3_9SPHI</name>
<keyword evidence="4" id="KW-1185">Reference proteome</keyword>
<dbReference type="OrthoDB" id="1121174at2"/>
<dbReference type="Gene3D" id="3.40.50.2300">
    <property type="match status" value="1"/>
</dbReference>
<sequence length="132" mass="15065">MDLSIFIVDDDEMLGKIQKTLVKSVWPLDEPIVYFDGFSALEHIEREAVAGKKILILLDIHMPRIDGWGVLDSICTKPYCKDVWVIVNTASEEIADEAKSKLYTQVIAFNKKPLTKETLHKLMAQEPLVLFF</sequence>
<dbReference type="InterPro" id="IPR011006">
    <property type="entry name" value="CheY-like_superfamily"/>
</dbReference>
<dbReference type="RefSeq" id="WP_090625897.1">
    <property type="nucleotide sequence ID" value="NZ_PTJF01000003.1"/>
</dbReference>
<dbReference type="Proteomes" id="UP000198670">
    <property type="component" value="Unassembled WGS sequence"/>
</dbReference>
<reference evidence="3 4" key="1">
    <citation type="submission" date="2016-10" db="EMBL/GenBank/DDBJ databases">
        <authorList>
            <person name="de Groot N.N."/>
        </authorList>
    </citation>
    <scope>NUCLEOTIDE SEQUENCE [LARGE SCALE GENOMIC DNA]</scope>
    <source>
        <strain evidence="3 4">RK1</strain>
    </source>
</reference>
<feature type="domain" description="Response regulatory" evidence="2">
    <location>
        <begin position="4"/>
        <end position="127"/>
    </location>
</feature>
<accession>A0A1I3GSH3</accession>
<evidence type="ECO:0000259" key="2">
    <source>
        <dbReference type="PROSITE" id="PS50110"/>
    </source>
</evidence>